<reference evidence="5" key="1">
    <citation type="submission" date="2020-04" db="EMBL/GenBank/DDBJ databases">
        <title>Nitratireductor sp. nov. isolated from mangrove soil.</title>
        <authorList>
            <person name="Ye Y."/>
        </authorList>
    </citation>
    <scope>NUCLEOTIDE SEQUENCE</scope>
    <source>
        <strain evidence="5">SY7</strain>
    </source>
</reference>
<dbReference type="GO" id="GO:0003700">
    <property type="term" value="F:DNA-binding transcription factor activity"/>
    <property type="evidence" value="ECO:0007669"/>
    <property type="project" value="InterPro"/>
</dbReference>
<name>A0A5B8L0Y9_9HYPH</name>
<feature type="domain" description="HTH araC/xylS-type" evidence="4">
    <location>
        <begin position="188"/>
        <end position="286"/>
    </location>
</feature>
<dbReference type="SUPFAM" id="SSF46689">
    <property type="entry name" value="Homeodomain-like"/>
    <property type="match status" value="2"/>
</dbReference>
<dbReference type="SMART" id="SM00342">
    <property type="entry name" value="HTH_ARAC"/>
    <property type="match status" value="1"/>
</dbReference>
<proteinExistence type="predicted"/>
<keyword evidence="1" id="KW-0805">Transcription regulation</keyword>
<keyword evidence="3" id="KW-0804">Transcription</keyword>
<evidence type="ECO:0000313" key="5">
    <source>
        <dbReference type="EMBL" id="QDZ01561.1"/>
    </source>
</evidence>
<dbReference type="SUPFAM" id="SSF51182">
    <property type="entry name" value="RmlC-like cupins"/>
    <property type="match status" value="1"/>
</dbReference>
<dbReference type="OrthoDB" id="9816011at2"/>
<dbReference type="GO" id="GO:0043565">
    <property type="term" value="F:sequence-specific DNA binding"/>
    <property type="evidence" value="ECO:0007669"/>
    <property type="project" value="InterPro"/>
</dbReference>
<dbReference type="InterPro" id="IPR009057">
    <property type="entry name" value="Homeodomain-like_sf"/>
</dbReference>
<protein>
    <submittedName>
        <fullName evidence="5">Helix-turn-helix transcriptional regulator</fullName>
    </submittedName>
</protein>
<dbReference type="PROSITE" id="PS01124">
    <property type="entry name" value="HTH_ARAC_FAMILY_2"/>
    <property type="match status" value="1"/>
</dbReference>
<dbReference type="PRINTS" id="PR00032">
    <property type="entry name" value="HTHARAC"/>
</dbReference>
<dbReference type="InterPro" id="IPR020449">
    <property type="entry name" value="Tscrpt_reg_AraC-type_HTH"/>
</dbReference>
<organism evidence="5 6">
    <name type="scientific">Nitratireductor mangrovi</name>
    <dbReference type="NCBI Taxonomy" id="2599600"/>
    <lineage>
        <taxon>Bacteria</taxon>
        <taxon>Pseudomonadati</taxon>
        <taxon>Pseudomonadota</taxon>
        <taxon>Alphaproteobacteria</taxon>
        <taxon>Hyphomicrobiales</taxon>
        <taxon>Phyllobacteriaceae</taxon>
        <taxon>Nitratireductor</taxon>
    </lineage>
</organism>
<dbReference type="Gene3D" id="2.60.120.10">
    <property type="entry name" value="Jelly Rolls"/>
    <property type="match status" value="1"/>
</dbReference>
<keyword evidence="6" id="KW-1185">Reference proteome</keyword>
<dbReference type="AlphaFoldDB" id="A0A5B8L0Y9"/>
<accession>A0A5B8L0Y9</accession>
<evidence type="ECO:0000256" key="3">
    <source>
        <dbReference type="ARBA" id="ARBA00023163"/>
    </source>
</evidence>
<keyword evidence="2" id="KW-0238">DNA-binding</keyword>
<sequence>MRPFLEKLPVIPDASWSWLDRRLDEGLPFEWHHHPEFELTLTMNSRGQRFIGDHVGEYGDGDLVLIGPNLPHTWASRERIDAARPHHALVMWFSREWVSDLSGRFAEFGAVAELAERAAAGLAFSADVAGRVRPRVRALFKAQPAERFLLLVRVLLMLGEDGAAQRLSQTAPPREDERDDRDDRERIDRVLLHIHTHYAAGIRNDRLAELAALSPSGLHRMFRKHARTSISDYVMRLRVGDACARLSGSGQAIGHIADAVGYNSLANFNRQFKALRGMTPRQYRAMFAEGRP</sequence>
<evidence type="ECO:0000256" key="2">
    <source>
        <dbReference type="ARBA" id="ARBA00023125"/>
    </source>
</evidence>
<dbReference type="EMBL" id="CP042301">
    <property type="protein sequence ID" value="QDZ01561.1"/>
    <property type="molecule type" value="Genomic_DNA"/>
</dbReference>
<dbReference type="PANTHER" id="PTHR43280">
    <property type="entry name" value="ARAC-FAMILY TRANSCRIPTIONAL REGULATOR"/>
    <property type="match status" value="1"/>
</dbReference>
<dbReference type="RefSeq" id="WP_146300204.1">
    <property type="nucleotide sequence ID" value="NZ_CP042301.2"/>
</dbReference>
<evidence type="ECO:0000313" key="6">
    <source>
        <dbReference type="Proteomes" id="UP000321389"/>
    </source>
</evidence>
<dbReference type="InterPro" id="IPR014710">
    <property type="entry name" value="RmlC-like_jellyroll"/>
</dbReference>
<dbReference type="Proteomes" id="UP000321389">
    <property type="component" value="Chromosome"/>
</dbReference>
<dbReference type="PANTHER" id="PTHR43280:SF27">
    <property type="entry name" value="TRANSCRIPTIONAL REGULATOR MTLR"/>
    <property type="match status" value="1"/>
</dbReference>
<dbReference type="KEGG" id="niy:FQ775_14905"/>
<dbReference type="CDD" id="cd06976">
    <property type="entry name" value="cupin_MtlR-like_N"/>
    <property type="match status" value="1"/>
</dbReference>
<evidence type="ECO:0000256" key="1">
    <source>
        <dbReference type="ARBA" id="ARBA00023015"/>
    </source>
</evidence>
<dbReference type="Gene3D" id="1.10.10.60">
    <property type="entry name" value="Homeodomain-like"/>
    <property type="match status" value="2"/>
</dbReference>
<evidence type="ECO:0000259" key="4">
    <source>
        <dbReference type="PROSITE" id="PS01124"/>
    </source>
</evidence>
<dbReference type="InterPro" id="IPR018060">
    <property type="entry name" value="HTH_AraC"/>
</dbReference>
<dbReference type="Pfam" id="PF12833">
    <property type="entry name" value="HTH_18"/>
    <property type="match status" value="1"/>
</dbReference>
<gene>
    <name evidence="5" type="ORF">FQ775_14905</name>
</gene>
<dbReference type="InterPro" id="IPR011051">
    <property type="entry name" value="RmlC_Cupin_sf"/>
</dbReference>